<evidence type="ECO:0000313" key="2">
    <source>
        <dbReference type="Proteomes" id="UP000799440"/>
    </source>
</evidence>
<dbReference type="EMBL" id="MU006573">
    <property type="protein sequence ID" value="KAF2747401.1"/>
    <property type="molecule type" value="Genomic_DNA"/>
</dbReference>
<name>A0A6A6VE00_9PLEO</name>
<gene>
    <name evidence="1" type="ORF">M011DRAFT_58789</name>
</gene>
<dbReference type="AlphaFoldDB" id="A0A6A6VE00"/>
<keyword evidence="2" id="KW-1185">Reference proteome</keyword>
<dbReference type="Proteomes" id="UP000799440">
    <property type="component" value="Unassembled WGS sequence"/>
</dbReference>
<organism evidence="1 2">
    <name type="scientific">Sporormia fimetaria CBS 119925</name>
    <dbReference type="NCBI Taxonomy" id="1340428"/>
    <lineage>
        <taxon>Eukaryota</taxon>
        <taxon>Fungi</taxon>
        <taxon>Dikarya</taxon>
        <taxon>Ascomycota</taxon>
        <taxon>Pezizomycotina</taxon>
        <taxon>Dothideomycetes</taxon>
        <taxon>Pleosporomycetidae</taxon>
        <taxon>Pleosporales</taxon>
        <taxon>Sporormiaceae</taxon>
        <taxon>Sporormia</taxon>
    </lineage>
</organism>
<sequence length="194" mass="20826">MLTPCGLFELDGSIVSSFAYTGRKDTSTLRSQSNTGRAGQALSRDLVCPSLCCGSVSASNLVGGARSKLPHSRPHLHIPMSTMVEPPRSFALPHNGALDLWGSGATGQRFMGTEILVSVVLGAVGHVKPRSMGLHNSEGRDLNILGRMLRDSLLDLCCRRGSPESQVEELCGVSKYLTFRVTFGKVSRLRMSHG</sequence>
<evidence type="ECO:0000313" key="1">
    <source>
        <dbReference type="EMBL" id="KAF2747401.1"/>
    </source>
</evidence>
<reference evidence="1" key="1">
    <citation type="journal article" date="2020" name="Stud. Mycol.">
        <title>101 Dothideomycetes genomes: a test case for predicting lifestyles and emergence of pathogens.</title>
        <authorList>
            <person name="Haridas S."/>
            <person name="Albert R."/>
            <person name="Binder M."/>
            <person name="Bloem J."/>
            <person name="Labutti K."/>
            <person name="Salamov A."/>
            <person name="Andreopoulos B."/>
            <person name="Baker S."/>
            <person name="Barry K."/>
            <person name="Bills G."/>
            <person name="Bluhm B."/>
            <person name="Cannon C."/>
            <person name="Castanera R."/>
            <person name="Culley D."/>
            <person name="Daum C."/>
            <person name="Ezra D."/>
            <person name="Gonzalez J."/>
            <person name="Henrissat B."/>
            <person name="Kuo A."/>
            <person name="Liang C."/>
            <person name="Lipzen A."/>
            <person name="Lutzoni F."/>
            <person name="Magnuson J."/>
            <person name="Mondo S."/>
            <person name="Nolan M."/>
            <person name="Ohm R."/>
            <person name="Pangilinan J."/>
            <person name="Park H.-J."/>
            <person name="Ramirez L."/>
            <person name="Alfaro M."/>
            <person name="Sun H."/>
            <person name="Tritt A."/>
            <person name="Yoshinaga Y."/>
            <person name="Zwiers L.-H."/>
            <person name="Turgeon B."/>
            <person name="Goodwin S."/>
            <person name="Spatafora J."/>
            <person name="Crous P."/>
            <person name="Grigoriev I."/>
        </authorList>
    </citation>
    <scope>NUCLEOTIDE SEQUENCE</scope>
    <source>
        <strain evidence="1">CBS 119925</strain>
    </source>
</reference>
<proteinExistence type="predicted"/>
<accession>A0A6A6VE00</accession>
<protein>
    <submittedName>
        <fullName evidence="1">Uncharacterized protein</fullName>
    </submittedName>
</protein>